<dbReference type="AlphaFoldDB" id="A0AAV2TFT0"/>
<evidence type="ECO:0000256" key="2">
    <source>
        <dbReference type="ARBA" id="ARBA00023157"/>
    </source>
</evidence>
<evidence type="ECO:0000256" key="3">
    <source>
        <dbReference type="PROSITE-ProRule" id="PRU00196"/>
    </source>
</evidence>
<dbReference type="Pfam" id="PF00100">
    <property type="entry name" value="Zona_pellucida"/>
    <property type="match status" value="1"/>
</dbReference>
<dbReference type="PROSITE" id="PS50287">
    <property type="entry name" value="SRCR_2"/>
    <property type="match status" value="1"/>
</dbReference>
<keyword evidence="1" id="KW-0732">Signal</keyword>
<accession>A0AAV2TFT0</accession>
<dbReference type="PANTHER" id="PTHR14002:SF20">
    <property type="entry name" value="ZONA PELLUCIDA-LIKE DOMAIN-CONTAINING PROTEIN 1"/>
    <property type="match status" value="1"/>
</dbReference>
<feature type="domain" description="ZP" evidence="5">
    <location>
        <begin position="230"/>
        <end position="485"/>
    </location>
</feature>
<dbReference type="GO" id="GO:0016020">
    <property type="term" value="C:membrane"/>
    <property type="evidence" value="ECO:0007669"/>
    <property type="project" value="InterPro"/>
</dbReference>
<comment type="caution">
    <text evidence="3">Lacks conserved residue(s) required for the propagation of feature annotation.</text>
</comment>
<dbReference type="SMART" id="SM00202">
    <property type="entry name" value="SR"/>
    <property type="match status" value="1"/>
</dbReference>
<dbReference type="Gene3D" id="2.60.40.4100">
    <property type="entry name" value="Zona pellucida, ZP-C domain"/>
    <property type="match status" value="1"/>
</dbReference>
<evidence type="ECO:0000259" key="4">
    <source>
        <dbReference type="PROSITE" id="PS50287"/>
    </source>
</evidence>
<dbReference type="InterPro" id="IPR001190">
    <property type="entry name" value="SRCR"/>
</dbReference>
<dbReference type="Proteomes" id="UP001497525">
    <property type="component" value="Unassembled WGS sequence"/>
</dbReference>
<feature type="disulfide bond" evidence="3">
    <location>
        <begin position="181"/>
        <end position="191"/>
    </location>
</feature>
<evidence type="ECO:0000256" key="1">
    <source>
        <dbReference type="ARBA" id="ARBA00022729"/>
    </source>
</evidence>
<keyword evidence="2 3" id="KW-1015">Disulfide bond</keyword>
<dbReference type="InterPro" id="IPR001507">
    <property type="entry name" value="ZP_dom"/>
</dbReference>
<dbReference type="PANTHER" id="PTHR14002">
    <property type="entry name" value="ENDOGLIN/TGF-BETA RECEPTOR TYPE III"/>
    <property type="match status" value="1"/>
</dbReference>
<evidence type="ECO:0000313" key="7">
    <source>
        <dbReference type="Proteomes" id="UP001497525"/>
    </source>
</evidence>
<dbReference type="EMBL" id="CAXLJL010000245">
    <property type="protein sequence ID" value="CAL5135166.1"/>
    <property type="molecule type" value="Genomic_DNA"/>
</dbReference>
<dbReference type="InterPro" id="IPR055355">
    <property type="entry name" value="ZP-C"/>
</dbReference>
<protein>
    <submittedName>
        <fullName evidence="6">Uncharacterized protein</fullName>
    </submittedName>
</protein>
<dbReference type="InterPro" id="IPR042235">
    <property type="entry name" value="ZP-C_dom"/>
</dbReference>
<evidence type="ECO:0000313" key="6">
    <source>
        <dbReference type="EMBL" id="CAL5135166.1"/>
    </source>
</evidence>
<organism evidence="6 7">
    <name type="scientific">Calicophoron daubneyi</name>
    <name type="common">Rumen fluke</name>
    <name type="synonym">Paramphistomum daubneyi</name>
    <dbReference type="NCBI Taxonomy" id="300641"/>
    <lineage>
        <taxon>Eukaryota</taxon>
        <taxon>Metazoa</taxon>
        <taxon>Spiralia</taxon>
        <taxon>Lophotrochozoa</taxon>
        <taxon>Platyhelminthes</taxon>
        <taxon>Trematoda</taxon>
        <taxon>Digenea</taxon>
        <taxon>Plagiorchiida</taxon>
        <taxon>Pronocephalata</taxon>
        <taxon>Paramphistomoidea</taxon>
        <taxon>Paramphistomidae</taxon>
        <taxon>Calicophoron</taxon>
    </lineage>
</organism>
<comment type="caution">
    <text evidence="6">The sequence shown here is derived from an EMBL/GenBank/DDBJ whole genome shotgun (WGS) entry which is preliminary data.</text>
</comment>
<proteinExistence type="predicted"/>
<dbReference type="SUPFAM" id="SSF56487">
    <property type="entry name" value="SRCR-like"/>
    <property type="match status" value="1"/>
</dbReference>
<sequence>MLGFTPRGIPILNSARRSSLPCILSSFNCTGKVLPPKTLPSNETFHLGVCSFTNVPPEDCKSPDRQTSIICLEPPQPFATATTTTPIPNYATMAPVDCSKPSSSSIRLIGGSDRAGRVEVKHPETGTWGTICADGFNINAARTLCRMLCTSADNLQYAYPVLYNYGIANDSTPILLARITCPPNATNLNECNLGGGWGSVGGCTHAMDVGLQCGPPVKDNSTDEYTPQLVCGQRQATVRYAKDLNPDLTPSMLSLSGEVSSTCSFNVTNSKSFIEAKIPFEGCGGSLSLSNSTTIAIGFELIRRYMAAEDGLITNLPVRFSLTCLIPRDGQIHVGHLVSRQVITKLSSGTNAVAVALQLFRDPQFTIHLSQPLTVIPGESVQALVSLNDTESWNKLILQKCWATADPNRNSPLKQDLIVDRCAAYKDLRVLPVNRSAVGFSFPAFYLGRAGSVVPDSTNLYLHCDTRICGVDESIPMCRQFCQSPVPTLRRRRRSVSITPTDDPGVPIRIEGGDISVEVSN</sequence>
<evidence type="ECO:0000259" key="5">
    <source>
        <dbReference type="PROSITE" id="PS51034"/>
    </source>
</evidence>
<dbReference type="Gene3D" id="3.10.250.10">
    <property type="entry name" value="SRCR-like domain"/>
    <property type="match status" value="1"/>
</dbReference>
<dbReference type="InterPro" id="IPR036772">
    <property type="entry name" value="SRCR-like_dom_sf"/>
</dbReference>
<gene>
    <name evidence="6" type="ORF">CDAUBV1_LOCUS9346</name>
</gene>
<feature type="domain" description="SRCR" evidence="4">
    <location>
        <begin position="106"/>
        <end position="214"/>
    </location>
</feature>
<reference evidence="6" key="1">
    <citation type="submission" date="2024-06" db="EMBL/GenBank/DDBJ databases">
        <authorList>
            <person name="Liu X."/>
            <person name="Lenzi L."/>
            <person name="Haldenby T S."/>
            <person name="Uol C."/>
        </authorList>
    </citation>
    <scope>NUCLEOTIDE SEQUENCE</scope>
</reference>
<name>A0AAV2TFT0_CALDB</name>
<dbReference type="Pfam" id="PF00530">
    <property type="entry name" value="SRCR"/>
    <property type="match status" value="1"/>
</dbReference>
<dbReference type="PROSITE" id="PS51034">
    <property type="entry name" value="ZP_2"/>
    <property type="match status" value="1"/>
</dbReference>
<dbReference type="SMART" id="SM00241">
    <property type="entry name" value="ZP"/>
    <property type="match status" value="1"/>
</dbReference>